<dbReference type="InParanoid" id="B8MR71"/>
<keyword evidence="8" id="KW-0460">Magnesium</keyword>
<comment type="subcellular location">
    <subcellularLocation>
        <location evidence="3">Nucleus</location>
        <location evidence="3">PML body</location>
    </subcellularLocation>
</comment>
<keyword evidence="9" id="KW-0234">DNA repair</keyword>
<keyword evidence="7" id="KW-0378">Hydrolase</keyword>
<dbReference type="AlphaFoldDB" id="B8MR71"/>
<dbReference type="InterPro" id="IPR051547">
    <property type="entry name" value="TDP2-like"/>
</dbReference>
<dbReference type="eggNOG" id="ENOG502S394">
    <property type="taxonomic scope" value="Eukaryota"/>
</dbReference>
<dbReference type="VEuPathDB" id="FungiDB:TSTA_054760"/>
<sequence>MKDSACKADLPSVSIFLDFPVEMSLFSRFRTRVLGWWHDVPFPLPALEVNASPVFQSWHRFDSFSNRWIPFNPPHETTQEESSASVDVGPAQGSRLVLVTWNVDATASGSETRISAIISHLQNSVPLVDVIFLQEVSRPALTTLLAIPWLRDHWYSSEADTINWGTQSFANMTLVSRLRLDDVGRAANNAALGPIWRAKYPSRFERDALCCDILLTSSRCLSRVRLINVHLDSLPIQPSLRPIQLSVVASYLHAAGRGIVAGDFNSVLPEDDTLVSTNCLVDVWAELHPDEAALLRDLTETSHLRPTDSTRWLWLG</sequence>
<dbReference type="Pfam" id="PF03372">
    <property type="entry name" value="Exo_endo_phos"/>
    <property type="match status" value="1"/>
</dbReference>
<keyword evidence="4" id="KW-0540">Nuclease</keyword>
<dbReference type="GO" id="GO:0004519">
    <property type="term" value="F:endonuclease activity"/>
    <property type="evidence" value="ECO:0007669"/>
    <property type="project" value="UniProtKB-KW"/>
</dbReference>
<organism evidence="12 13">
    <name type="scientific">Talaromyces stipitatus (strain ATCC 10500 / CBS 375.48 / QM 6759 / NRRL 1006)</name>
    <name type="common">Penicillium stipitatum</name>
    <dbReference type="NCBI Taxonomy" id="441959"/>
    <lineage>
        <taxon>Eukaryota</taxon>
        <taxon>Fungi</taxon>
        <taxon>Dikarya</taxon>
        <taxon>Ascomycota</taxon>
        <taxon>Pezizomycotina</taxon>
        <taxon>Eurotiomycetes</taxon>
        <taxon>Eurotiomycetidae</taxon>
        <taxon>Eurotiales</taxon>
        <taxon>Trichocomaceae</taxon>
        <taxon>Talaromyces</taxon>
        <taxon>Talaromyces sect. Talaromyces</taxon>
    </lineage>
</organism>
<dbReference type="PANTHER" id="PTHR15822:SF4">
    <property type="entry name" value="TYROSYL-DNA PHOSPHODIESTERASE 2"/>
    <property type="match status" value="1"/>
</dbReference>
<dbReference type="RefSeq" id="XP_002487077.1">
    <property type="nucleotide sequence ID" value="XM_002487032.1"/>
</dbReference>
<dbReference type="SUPFAM" id="SSF56219">
    <property type="entry name" value="DNase I-like"/>
    <property type="match status" value="1"/>
</dbReference>
<dbReference type="Proteomes" id="UP000001745">
    <property type="component" value="Unassembled WGS sequence"/>
</dbReference>
<evidence type="ECO:0000256" key="9">
    <source>
        <dbReference type="ARBA" id="ARBA00023204"/>
    </source>
</evidence>
<dbReference type="OrthoDB" id="9975959at2759"/>
<keyword evidence="6" id="KW-0227">DNA damage</keyword>
<dbReference type="InterPro" id="IPR005135">
    <property type="entry name" value="Endo/exonuclease/phosphatase"/>
</dbReference>
<keyword evidence="12" id="KW-0255">Endonuclease</keyword>
<accession>B8MR71</accession>
<evidence type="ECO:0000313" key="13">
    <source>
        <dbReference type="Proteomes" id="UP000001745"/>
    </source>
</evidence>
<dbReference type="GO" id="GO:0070260">
    <property type="term" value="F:5'-tyrosyl-DNA phosphodiesterase activity"/>
    <property type="evidence" value="ECO:0007669"/>
    <property type="project" value="TreeGrafter"/>
</dbReference>
<keyword evidence="5" id="KW-0479">Metal-binding</keyword>
<keyword evidence="13" id="KW-1185">Reference proteome</keyword>
<evidence type="ECO:0000256" key="10">
    <source>
        <dbReference type="ARBA" id="ARBA00023242"/>
    </source>
</evidence>
<evidence type="ECO:0000256" key="3">
    <source>
        <dbReference type="ARBA" id="ARBA00004322"/>
    </source>
</evidence>
<evidence type="ECO:0000256" key="2">
    <source>
        <dbReference type="ARBA" id="ARBA00001946"/>
    </source>
</evidence>
<dbReference type="GeneID" id="8100483"/>
<keyword evidence="10" id="KW-0539">Nucleus</keyword>
<dbReference type="GO" id="GO:0005737">
    <property type="term" value="C:cytoplasm"/>
    <property type="evidence" value="ECO:0007669"/>
    <property type="project" value="TreeGrafter"/>
</dbReference>
<evidence type="ECO:0000256" key="6">
    <source>
        <dbReference type="ARBA" id="ARBA00022763"/>
    </source>
</evidence>
<dbReference type="InterPro" id="IPR036691">
    <property type="entry name" value="Endo/exonu/phosph_ase_sf"/>
</dbReference>
<name>B8MR71_TALSN</name>
<dbReference type="GO" id="GO:0004527">
    <property type="term" value="F:exonuclease activity"/>
    <property type="evidence" value="ECO:0007669"/>
    <property type="project" value="UniProtKB-KW"/>
</dbReference>
<reference evidence="13" key="1">
    <citation type="journal article" date="2015" name="Genome Announc.">
        <title>Genome sequence of the AIDS-associated pathogen Penicillium marneffei (ATCC18224) and its near taxonomic relative Talaromyces stipitatus (ATCC10500).</title>
        <authorList>
            <person name="Nierman W.C."/>
            <person name="Fedorova-Abrams N.D."/>
            <person name="Andrianopoulos A."/>
        </authorList>
    </citation>
    <scope>NUCLEOTIDE SEQUENCE [LARGE SCALE GENOMIC DNA]</scope>
    <source>
        <strain evidence="13">ATCC 10500 / CBS 375.48 / QM 6759 / NRRL 1006</strain>
    </source>
</reference>
<dbReference type="OMA" id="KFQSWHH"/>
<proteinExistence type="predicted"/>
<evidence type="ECO:0000256" key="4">
    <source>
        <dbReference type="ARBA" id="ARBA00022722"/>
    </source>
</evidence>
<dbReference type="PhylomeDB" id="B8MR71"/>
<evidence type="ECO:0000259" key="11">
    <source>
        <dbReference type="Pfam" id="PF03372"/>
    </source>
</evidence>
<dbReference type="Gene3D" id="3.60.10.10">
    <property type="entry name" value="Endonuclease/exonuclease/phosphatase"/>
    <property type="match status" value="1"/>
</dbReference>
<keyword evidence="12" id="KW-0269">Exonuclease</keyword>
<evidence type="ECO:0000256" key="1">
    <source>
        <dbReference type="ARBA" id="ARBA00001936"/>
    </source>
</evidence>
<evidence type="ECO:0000313" key="12">
    <source>
        <dbReference type="EMBL" id="EED12966.1"/>
    </source>
</evidence>
<comment type="cofactor">
    <cofactor evidence="2">
        <name>Mg(2+)</name>
        <dbReference type="ChEBI" id="CHEBI:18420"/>
    </cofactor>
</comment>
<protein>
    <submittedName>
        <fullName evidence="12">Endonuclease/exonuclease/phosphatase family protein</fullName>
    </submittedName>
</protein>
<dbReference type="PANTHER" id="PTHR15822">
    <property type="entry name" value="TRAF AND TNF RECEPTOR-ASSOCIATED PROTEIN"/>
    <property type="match status" value="1"/>
</dbReference>
<evidence type="ECO:0000256" key="5">
    <source>
        <dbReference type="ARBA" id="ARBA00022723"/>
    </source>
</evidence>
<dbReference type="HOGENOM" id="CLU_042307_1_0_1"/>
<comment type="cofactor">
    <cofactor evidence="1">
        <name>Mn(2+)</name>
        <dbReference type="ChEBI" id="CHEBI:29035"/>
    </cofactor>
</comment>
<feature type="domain" description="Endonuclease/exonuclease/phosphatase" evidence="11">
    <location>
        <begin position="99"/>
        <end position="282"/>
    </location>
</feature>
<dbReference type="GO" id="GO:0006302">
    <property type="term" value="P:double-strand break repair"/>
    <property type="evidence" value="ECO:0007669"/>
    <property type="project" value="TreeGrafter"/>
</dbReference>
<dbReference type="GO" id="GO:0003697">
    <property type="term" value="F:single-stranded DNA binding"/>
    <property type="evidence" value="ECO:0007669"/>
    <property type="project" value="TreeGrafter"/>
</dbReference>
<evidence type="ECO:0000256" key="7">
    <source>
        <dbReference type="ARBA" id="ARBA00022801"/>
    </source>
</evidence>
<dbReference type="GO" id="GO:0046872">
    <property type="term" value="F:metal ion binding"/>
    <property type="evidence" value="ECO:0007669"/>
    <property type="project" value="UniProtKB-KW"/>
</dbReference>
<evidence type="ECO:0000256" key="8">
    <source>
        <dbReference type="ARBA" id="ARBA00022842"/>
    </source>
</evidence>
<dbReference type="EMBL" id="EQ962659">
    <property type="protein sequence ID" value="EED12966.1"/>
    <property type="molecule type" value="Genomic_DNA"/>
</dbReference>
<gene>
    <name evidence="12" type="ORF">TSTA_054760</name>
</gene>